<keyword evidence="2" id="KW-1185">Reference proteome</keyword>
<evidence type="ECO:0000313" key="3">
    <source>
        <dbReference type="RefSeq" id="XP_016976007.1"/>
    </source>
</evidence>
<reference evidence="2" key="1">
    <citation type="journal article" date="2021" name="Elife">
        <title>Highly contiguous assemblies of 101 drosophilid genomes.</title>
        <authorList>
            <person name="Kim B.Y."/>
            <person name="Wang J.R."/>
            <person name="Miller D.E."/>
            <person name="Barmina O."/>
            <person name="Delaney E."/>
            <person name="Thompson A."/>
            <person name="Comeault A.A."/>
            <person name="Peede D."/>
            <person name="D'Agostino E.R."/>
            <person name="Pelaez J."/>
            <person name="Aguilar J.M."/>
            <person name="Haji D."/>
            <person name="Matsunaga T."/>
            <person name="Armstrong E.E."/>
            <person name="Zych M."/>
            <person name="Ogawa Y."/>
            <person name="Stamenkovic-Radak M."/>
            <person name="Jelic M."/>
            <person name="Veselinovic M.S."/>
            <person name="Tanaskovic M."/>
            <person name="Eric P."/>
            <person name="Gao J.J."/>
            <person name="Katoh T.K."/>
            <person name="Toda M.J."/>
            <person name="Watabe H."/>
            <person name="Watada M."/>
            <person name="Davis J.S."/>
            <person name="Moyle L.C."/>
            <person name="Manoli G."/>
            <person name="Bertolini E."/>
            <person name="Kostal V."/>
            <person name="Hawley R.S."/>
            <person name="Takahashi A."/>
            <person name="Jones C.D."/>
            <person name="Price D.K."/>
            <person name="Whiteman N."/>
            <person name="Kopp A."/>
            <person name="Matute D.R."/>
            <person name="Petrov D.A."/>
        </authorList>
    </citation>
    <scope>NUCLEOTIDE SEQUENCE [LARGE SCALE GENOMIC DNA]</scope>
</reference>
<dbReference type="RefSeq" id="XP_016976007.1">
    <property type="nucleotide sequence ID" value="XM_017120518.1"/>
</dbReference>
<proteinExistence type="predicted"/>
<dbReference type="AlphaFoldDB" id="A0A6P4ECV5"/>
<gene>
    <name evidence="3" type="primary">LOC108042304</name>
    <name evidence="1" type="synonym">108042304</name>
</gene>
<evidence type="ECO:0000313" key="2">
    <source>
        <dbReference type="Proteomes" id="UP001652680"/>
    </source>
</evidence>
<dbReference type="OMA" id="NQDVGTY"/>
<dbReference type="Proteomes" id="UP001652680">
    <property type="component" value="Unassembled WGS sequence"/>
</dbReference>
<accession>A0A6P4ECV5</accession>
<name>A0A6P4ECV5_DRORH</name>
<sequence>MFRNLSVLRNKLALQRILVSRLTSRSNMSTGRTCLTFSRPRNIDGVTVIDINMNDMAKNDVEFNRNFVNSLTSMDTPLFQDAIQPKSTDVVESPSTEDSVPATTVEILPAGAPSSVLDVDGNPIVPIEIDGWNQDEEDPTVQKNSKDVDIGSDEEYKAEMALRVPEIREAQTEYKGIKVKLPETANQDVGTYRFRRDSQDLKEVGDDTRLVRFDKK</sequence>
<dbReference type="EnsemblMetazoa" id="XM_017120518.2">
    <property type="protein sequence ID" value="XP_016976007.1"/>
    <property type="gene ID" value="LOC108042304"/>
</dbReference>
<dbReference type="OrthoDB" id="7883488at2759"/>
<reference evidence="1" key="3">
    <citation type="submission" date="2025-05" db="UniProtKB">
        <authorList>
            <consortium name="EnsemblMetazoa"/>
        </authorList>
    </citation>
    <scope>IDENTIFICATION</scope>
</reference>
<protein>
    <submittedName>
        <fullName evidence="3">Uncharacterized protein LOC108042304</fullName>
    </submittedName>
</protein>
<reference evidence="3" key="2">
    <citation type="submission" date="2025-04" db="UniProtKB">
        <authorList>
            <consortium name="RefSeq"/>
        </authorList>
    </citation>
    <scope>IDENTIFICATION</scope>
</reference>
<organism evidence="3">
    <name type="scientific">Drosophila rhopaloa</name>
    <name type="common">Fruit fly</name>
    <dbReference type="NCBI Taxonomy" id="1041015"/>
    <lineage>
        <taxon>Eukaryota</taxon>
        <taxon>Metazoa</taxon>
        <taxon>Ecdysozoa</taxon>
        <taxon>Arthropoda</taxon>
        <taxon>Hexapoda</taxon>
        <taxon>Insecta</taxon>
        <taxon>Pterygota</taxon>
        <taxon>Neoptera</taxon>
        <taxon>Endopterygota</taxon>
        <taxon>Diptera</taxon>
        <taxon>Brachycera</taxon>
        <taxon>Muscomorpha</taxon>
        <taxon>Ephydroidea</taxon>
        <taxon>Drosophilidae</taxon>
        <taxon>Drosophila</taxon>
        <taxon>Sophophora</taxon>
    </lineage>
</organism>
<evidence type="ECO:0000313" key="1">
    <source>
        <dbReference type="EnsemblMetazoa" id="XP_016976007.1"/>
    </source>
</evidence>
<dbReference type="GeneID" id="108042304"/>